<dbReference type="InterPro" id="IPR008889">
    <property type="entry name" value="VQ"/>
</dbReference>
<dbReference type="EMBL" id="SDMP01000007">
    <property type="protein sequence ID" value="RYR50789.1"/>
    <property type="molecule type" value="Genomic_DNA"/>
</dbReference>
<dbReference type="Pfam" id="PF05678">
    <property type="entry name" value="VQ"/>
    <property type="match status" value="1"/>
</dbReference>
<evidence type="ECO:0000259" key="5">
    <source>
        <dbReference type="Pfam" id="PF05678"/>
    </source>
</evidence>
<protein>
    <recommendedName>
        <fullName evidence="5">VQ domain-containing protein</fullName>
    </recommendedName>
</protein>
<evidence type="ECO:0000313" key="7">
    <source>
        <dbReference type="Proteomes" id="UP000289738"/>
    </source>
</evidence>
<proteinExistence type="predicted"/>
<gene>
    <name evidence="6" type="ORF">Ahy_A07g037405</name>
</gene>
<comment type="subcellular location">
    <subcellularLocation>
        <location evidence="1">Nucleus</location>
    </subcellularLocation>
</comment>
<comment type="caution">
    <text evidence="6">The sequence shown here is derived from an EMBL/GenBank/DDBJ whole genome shotgun (WGS) entry which is preliminary data.</text>
</comment>
<dbReference type="OrthoDB" id="1918952at2759"/>
<feature type="region of interest" description="Disordered" evidence="4">
    <location>
        <begin position="75"/>
        <end position="96"/>
    </location>
</feature>
<dbReference type="GO" id="GO:0005634">
    <property type="term" value="C:nucleus"/>
    <property type="evidence" value="ECO:0007669"/>
    <property type="project" value="UniProtKB-SubCell"/>
</dbReference>
<sequence>MHIHRGSSSYSWDAARIGNTTFVQADPSNFREVVQKLTGAPKKKAAAASFKLQERRHAYAAKKLELTIGGLSERPPFFTDATTPSSSSVSSASPVSPLQMEMEDRVIAHKGFYLLPSPSSSHHYRHTTPQLLSLFPLHNNQTNSH</sequence>
<dbReference type="PANTHER" id="PTHR33402">
    <property type="entry name" value="VQ MOTIF-CONTAINING PROTEIN 11-LIKE"/>
    <property type="match status" value="1"/>
</dbReference>
<feature type="compositionally biased region" description="Low complexity" evidence="4">
    <location>
        <begin position="81"/>
        <end position="96"/>
    </location>
</feature>
<evidence type="ECO:0000256" key="2">
    <source>
        <dbReference type="ARBA" id="ARBA00022553"/>
    </source>
</evidence>
<dbReference type="PANTHER" id="PTHR33402:SF19">
    <property type="entry name" value="VQ MOTIF-CONTAINING PROTEIN 11"/>
    <property type="match status" value="1"/>
</dbReference>
<dbReference type="Proteomes" id="UP000289738">
    <property type="component" value="Chromosome A07"/>
</dbReference>
<keyword evidence="2" id="KW-0597">Phosphoprotein</keyword>
<evidence type="ECO:0000256" key="1">
    <source>
        <dbReference type="ARBA" id="ARBA00004123"/>
    </source>
</evidence>
<keyword evidence="7" id="KW-1185">Reference proteome</keyword>
<dbReference type="STRING" id="3818.A0A445CIM8"/>
<keyword evidence="3" id="KW-0539">Nucleus</keyword>
<reference evidence="6 7" key="1">
    <citation type="submission" date="2019-01" db="EMBL/GenBank/DDBJ databases">
        <title>Sequencing of cultivated peanut Arachis hypogaea provides insights into genome evolution and oil improvement.</title>
        <authorList>
            <person name="Chen X."/>
        </authorList>
    </citation>
    <scope>NUCLEOTIDE SEQUENCE [LARGE SCALE GENOMIC DNA]</scope>
    <source>
        <strain evidence="7">cv. Fuhuasheng</strain>
        <tissue evidence="6">Leaves</tissue>
    </source>
</reference>
<organism evidence="6 7">
    <name type="scientific">Arachis hypogaea</name>
    <name type="common">Peanut</name>
    <dbReference type="NCBI Taxonomy" id="3818"/>
    <lineage>
        <taxon>Eukaryota</taxon>
        <taxon>Viridiplantae</taxon>
        <taxon>Streptophyta</taxon>
        <taxon>Embryophyta</taxon>
        <taxon>Tracheophyta</taxon>
        <taxon>Spermatophyta</taxon>
        <taxon>Magnoliopsida</taxon>
        <taxon>eudicotyledons</taxon>
        <taxon>Gunneridae</taxon>
        <taxon>Pentapetalae</taxon>
        <taxon>rosids</taxon>
        <taxon>fabids</taxon>
        <taxon>Fabales</taxon>
        <taxon>Fabaceae</taxon>
        <taxon>Papilionoideae</taxon>
        <taxon>50 kb inversion clade</taxon>
        <taxon>dalbergioids sensu lato</taxon>
        <taxon>Dalbergieae</taxon>
        <taxon>Pterocarpus clade</taxon>
        <taxon>Arachis</taxon>
    </lineage>
</organism>
<name>A0A445CIM8_ARAHY</name>
<evidence type="ECO:0000313" key="6">
    <source>
        <dbReference type="EMBL" id="RYR50789.1"/>
    </source>
</evidence>
<accession>A0A445CIM8</accession>
<dbReference type="AlphaFoldDB" id="A0A445CIM8"/>
<evidence type="ECO:0000256" key="4">
    <source>
        <dbReference type="SAM" id="MobiDB-lite"/>
    </source>
</evidence>
<evidence type="ECO:0000256" key="3">
    <source>
        <dbReference type="ARBA" id="ARBA00023242"/>
    </source>
</evidence>
<dbReference type="InterPro" id="IPR039611">
    <property type="entry name" value="VQ_4/11/13/19/31/33"/>
</dbReference>
<feature type="domain" description="VQ" evidence="5">
    <location>
        <begin position="19"/>
        <end position="41"/>
    </location>
</feature>